<feature type="region of interest" description="Disordered" evidence="2">
    <location>
        <begin position="978"/>
        <end position="1024"/>
    </location>
</feature>
<proteinExistence type="inferred from homology"/>
<protein>
    <submittedName>
        <fullName evidence="4">Serine/arginine repetitive matrix protein 2-like isoform X1</fullName>
    </submittedName>
</protein>
<evidence type="ECO:0000256" key="1">
    <source>
        <dbReference type="ARBA" id="ARBA00008839"/>
    </source>
</evidence>
<dbReference type="GO" id="GO:0007059">
    <property type="term" value="P:chromosome segregation"/>
    <property type="evidence" value="ECO:0007669"/>
    <property type="project" value="TreeGrafter"/>
</dbReference>
<dbReference type="InterPro" id="IPR005026">
    <property type="entry name" value="SAPAP"/>
</dbReference>
<evidence type="ECO:0000256" key="2">
    <source>
        <dbReference type="SAM" id="MobiDB-lite"/>
    </source>
</evidence>
<dbReference type="GO" id="GO:0031616">
    <property type="term" value="C:spindle pole centrosome"/>
    <property type="evidence" value="ECO:0007669"/>
    <property type="project" value="TreeGrafter"/>
</dbReference>
<dbReference type="GO" id="GO:0051642">
    <property type="term" value="P:centrosome localization"/>
    <property type="evidence" value="ECO:0007669"/>
    <property type="project" value="TreeGrafter"/>
</dbReference>
<dbReference type="KEGG" id="cvn:111120584"/>
<feature type="compositionally biased region" description="Polar residues" evidence="2">
    <location>
        <begin position="502"/>
        <end position="514"/>
    </location>
</feature>
<dbReference type="OrthoDB" id="10023951at2759"/>
<feature type="compositionally biased region" description="Basic and acidic residues" evidence="2">
    <location>
        <begin position="22"/>
        <end position="45"/>
    </location>
</feature>
<dbReference type="Pfam" id="PF03359">
    <property type="entry name" value="GKAP"/>
    <property type="match status" value="1"/>
</dbReference>
<dbReference type="PANTHER" id="PTHR12353">
    <property type="entry name" value="DISKS LARGE-ASSOCIATED PROTEIN DAP SAP90/PSD-95-ASSOCIATED PROTEIN"/>
    <property type="match status" value="1"/>
</dbReference>
<dbReference type="GO" id="GO:0007052">
    <property type="term" value="P:mitotic spindle organization"/>
    <property type="evidence" value="ECO:0007669"/>
    <property type="project" value="TreeGrafter"/>
</dbReference>
<feature type="compositionally biased region" description="Polar residues" evidence="2">
    <location>
        <begin position="327"/>
        <end position="340"/>
    </location>
</feature>
<feature type="compositionally biased region" description="Basic and acidic residues" evidence="2">
    <location>
        <begin position="58"/>
        <end position="108"/>
    </location>
</feature>
<feature type="compositionally biased region" description="Basic and acidic residues" evidence="2">
    <location>
        <begin position="788"/>
        <end position="805"/>
    </location>
</feature>
<feature type="region of interest" description="Disordered" evidence="2">
    <location>
        <begin position="292"/>
        <end position="630"/>
    </location>
</feature>
<dbReference type="RefSeq" id="XP_022317100.1">
    <property type="nucleotide sequence ID" value="XM_022461392.1"/>
</dbReference>
<feature type="region of interest" description="Disordered" evidence="2">
    <location>
        <begin position="753"/>
        <end position="805"/>
    </location>
</feature>
<dbReference type="GO" id="GO:0051382">
    <property type="term" value="P:kinetochore assembly"/>
    <property type="evidence" value="ECO:0007669"/>
    <property type="project" value="TreeGrafter"/>
</dbReference>
<feature type="compositionally biased region" description="Polar residues" evidence="2">
    <location>
        <begin position="207"/>
        <end position="218"/>
    </location>
</feature>
<organism evidence="3 4">
    <name type="scientific">Crassostrea virginica</name>
    <name type="common">Eastern oyster</name>
    <dbReference type="NCBI Taxonomy" id="6565"/>
    <lineage>
        <taxon>Eukaryota</taxon>
        <taxon>Metazoa</taxon>
        <taxon>Spiralia</taxon>
        <taxon>Lophotrochozoa</taxon>
        <taxon>Mollusca</taxon>
        <taxon>Bivalvia</taxon>
        <taxon>Autobranchia</taxon>
        <taxon>Pteriomorphia</taxon>
        <taxon>Ostreida</taxon>
        <taxon>Ostreoidea</taxon>
        <taxon>Ostreidae</taxon>
        <taxon>Crassostrea</taxon>
    </lineage>
</organism>
<dbReference type="GO" id="GO:0007346">
    <property type="term" value="P:regulation of mitotic cell cycle"/>
    <property type="evidence" value="ECO:0007669"/>
    <property type="project" value="TreeGrafter"/>
</dbReference>
<feature type="compositionally biased region" description="Polar residues" evidence="2">
    <location>
        <begin position="141"/>
        <end position="172"/>
    </location>
</feature>
<feature type="compositionally biased region" description="Basic residues" evidence="2">
    <location>
        <begin position="652"/>
        <end position="664"/>
    </location>
</feature>
<dbReference type="PANTHER" id="PTHR12353:SF1">
    <property type="entry name" value="DISKS LARGE-ASSOCIATED PROTEIN 5"/>
    <property type="match status" value="1"/>
</dbReference>
<feature type="compositionally biased region" description="Basic and acidic residues" evidence="2">
    <location>
        <begin position="565"/>
        <end position="579"/>
    </location>
</feature>
<feature type="compositionally biased region" description="Acidic residues" evidence="2">
    <location>
        <begin position="580"/>
        <end position="590"/>
    </location>
</feature>
<feature type="compositionally biased region" description="Basic and acidic residues" evidence="2">
    <location>
        <begin position="300"/>
        <end position="318"/>
    </location>
</feature>
<feature type="compositionally biased region" description="Acidic residues" evidence="2">
    <location>
        <begin position="465"/>
        <end position="478"/>
    </location>
</feature>
<feature type="compositionally biased region" description="Basic residues" evidence="2">
    <location>
        <begin position="1081"/>
        <end position="1096"/>
    </location>
</feature>
<dbReference type="GO" id="GO:0008017">
    <property type="term" value="F:microtubule binding"/>
    <property type="evidence" value="ECO:0007669"/>
    <property type="project" value="TreeGrafter"/>
</dbReference>
<reference evidence="4" key="1">
    <citation type="submission" date="2025-08" db="UniProtKB">
        <authorList>
            <consortium name="RefSeq"/>
        </authorList>
    </citation>
    <scope>IDENTIFICATION</scope>
    <source>
        <tissue evidence="4">Whole sample</tissue>
    </source>
</reference>
<accession>A0A8B8CMU3</accession>
<feature type="compositionally biased region" description="Basic and acidic residues" evidence="2">
    <location>
        <begin position="229"/>
        <end position="239"/>
    </location>
</feature>
<feature type="region of interest" description="Disordered" evidence="2">
    <location>
        <begin position="1048"/>
        <end position="1214"/>
    </location>
</feature>
<comment type="similarity">
    <text evidence="1">Belongs to the SAPAP family.</text>
</comment>
<feature type="region of interest" description="Disordered" evidence="2">
    <location>
        <begin position="647"/>
        <end position="666"/>
    </location>
</feature>
<dbReference type="GO" id="GO:0023052">
    <property type="term" value="P:signaling"/>
    <property type="evidence" value="ECO:0007669"/>
    <property type="project" value="InterPro"/>
</dbReference>
<evidence type="ECO:0000313" key="3">
    <source>
        <dbReference type="Proteomes" id="UP000694844"/>
    </source>
</evidence>
<evidence type="ECO:0000313" key="4">
    <source>
        <dbReference type="RefSeq" id="XP_022317100.1"/>
    </source>
</evidence>
<feature type="compositionally biased region" description="Polar residues" evidence="2">
    <location>
        <begin position="1111"/>
        <end position="1123"/>
    </location>
</feature>
<dbReference type="GeneID" id="111120584"/>
<feature type="compositionally biased region" description="Basic residues" evidence="2">
    <location>
        <begin position="597"/>
        <end position="606"/>
    </location>
</feature>
<dbReference type="GO" id="GO:0005737">
    <property type="term" value="C:cytoplasm"/>
    <property type="evidence" value="ECO:0007669"/>
    <property type="project" value="TreeGrafter"/>
</dbReference>
<dbReference type="AlphaFoldDB" id="A0A8B8CMU3"/>
<feature type="region of interest" description="Disordered" evidence="2">
    <location>
        <begin position="1229"/>
        <end position="1250"/>
    </location>
</feature>
<feature type="compositionally biased region" description="Low complexity" evidence="2">
    <location>
        <begin position="1131"/>
        <end position="1157"/>
    </location>
</feature>
<dbReference type="GO" id="GO:0005634">
    <property type="term" value="C:nucleus"/>
    <property type="evidence" value="ECO:0007669"/>
    <property type="project" value="TreeGrafter"/>
</dbReference>
<sequence>MEKTGKTSEFSAAYKLKSGSEQQKKDARLRRRSVEWKNLRGEQVNKRRNLKNLSPLQETKENHPQRSMYKDKTPTKSSKEGAKPNDMREKLKKWREEKALKKKSEAREKAKKQPFIIKHVIPTEKLHPSTVKKGIADSSKMKSNTMPLQPKSQNKESGTNRSVSGSRKQGNATGLKDSAVKKSFSKPGTEKVTQSKNSKSATKRQVVPNSGRQVKDNTSSSKKRAASKRAGDSSLDLRKVSTARGMSFAPEEFAFSAPNNLASFVFKPLSPASSENFLFSNNPDETAAFVATDVGRCSTPKKERAASKVDSSDEEKSGSVKTRRQTRSQTKSISQRNDSLSVMDKSQRNDSLSVMDKSSVDETKPKTRKASHKEKQSQSKGSEGHTPVRRSLRNESVGSVKRGRSNRSASRDLASRSRSRKRSVSQEDTNLTKRRKSRRSVSIMSSGKVQVDVVTSPEQKKQDTEEKEGDMETEDTENTETREEPGAVVGQQGLDEEEVDSNRSVILSNHSLTVQILEKPSPVSNKKSREDLEPEAEEVASSCVEKKVEENNLPVSAQRKTRRSLKPESIKSNDTKELASEAEENNEVFEVDSSPTPKRKSRRSIRLRPDFAEIPESLTSGDKENAKPVRLNRRSVAAIDGFKLPSESLSAKRPKPKQRRHTLHIAKSPEEWVQILKSSPMVEMSRRTPKQKSPVSRLPALDLELDLDDLNLPPKEEIHSDLDISKVIMANLNSSMSADEAELVAALSPVKQMDNNENASDPAVGQQVTTTTQDKDTTAESSGTETTQNKDNDAESSVGDKGEEEHNVQYFRNLLSSETARYNVMCEEWETINTPELSEEVQGQIRTVIGQAQLLIAQRFKQFSGLVDDCEFNRGEKETSCTDLQGFWDMIYFQVEDVDKKFADLQKCREGGWVRESPKQVKKVIKKKNINKPILKKPVKSKFAAFKASMKSSVGTSETIEHDWGLFKVTSPLRKPAYHCEAGSPKPKAADSPMPLQPRPDLSAPEQEEESSSRSEPVVPQNPPAILVEDVPVIKTPKRQSYLPIIPSPLLQDCTPKPRFTRSLLKTTPSQPEDRIETPRPRRQSLRRSINLKRKSVSFVEEPEKPADSPANESFSRYLQPTQSIPEEESSSPISIMDSYFSEEASSAPVPSSGGKSAKSTLKQSRRKSARRSVSFCSPVPERDSSSLKHPPTPHRSLVQEADSDSDIPSDSESKFASLNVAFTPVTRSTRSRPSLLYTPPDLGSPAQRSPADVAVGTLISFSP</sequence>
<keyword evidence="3" id="KW-1185">Reference proteome</keyword>
<feature type="region of interest" description="Disordered" evidence="2">
    <location>
        <begin position="1"/>
        <end position="239"/>
    </location>
</feature>
<feature type="compositionally biased region" description="Polar residues" evidence="2">
    <location>
        <begin position="191"/>
        <end position="200"/>
    </location>
</feature>
<name>A0A8B8CMU3_CRAVI</name>
<gene>
    <name evidence="4" type="primary">LOC111120584</name>
</gene>
<dbReference type="Proteomes" id="UP000694844">
    <property type="component" value="Chromosome 2"/>
</dbReference>